<dbReference type="AlphaFoldDB" id="A0AAW1VB02"/>
<evidence type="ECO:0000313" key="2">
    <source>
        <dbReference type="Proteomes" id="UP001431783"/>
    </source>
</evidence>
<accession>A0AAW1VB02</accession>
<organism evidence="1 2">
    <name type="scientific">Henosepilachna vigintioctopunctata</name>
    <dbReference type="NCBI Taxonomy" id="420089"/>
    <lineage>
        <taxon>Eukaryota</taxon>
        <taxon>Metazoa</taxon>
        <taxon>Ecdysozoa</taxon>
        <taxon>Arthropoda</taxon>
        <taxon>Hexapoda</taxon>
        <taxon>Insecta</taxon>
        <taxon>Pterygota</taxon>
        <taxon>Neoptera</taxon>
        <taxon>Endopterygota</taxon>
        <taxon>Coleoptera</taxon>
        <taxon>Polyphaga</taxon>
        <taxon>Cucujiformia</taxon>
        <taxon>Coccinelloidea</taxon>
        <taxon>Coccinellidae</taxon>
        <taxon>Epilachninae</taxon>
        <taxon>Epilachnini</taxon>
        <taxon>Henosepilachna</taxon>
    </lineage>
</organism>
<evidence type="ECO:0008006" key="3">
    <source>
        <dbReference type="Google" id="ProtNLM"/>
    </source>
</evidence>
<sequence>MGDIEDLLLASLPYTENLVVVGDMNIDVSRVDCTECVSYLSSLNKFGLTQIMKLPTRNNAILDQIMTNIPESLENIGVVDCHYSDHDFTSFTVAVEVSRACSSEDLAESSQNDIFFLRNIDDMVAYLSEVLMRLFNKHALMRICRITKPPVP</sequence>
<dbReference type="Proteomes" id="UP001431783">
    <property type="component" value="Unassembled WGS sequence"/>
</dbReference>
<name>A0AAW1VB02_9CUCU</name>
<evidence type="ECO:0000313" key="1">
    <source>
        <dbReference type="EMBL" id="KAK9892373.1"/>
    </source>
</evidence>
<proteinExistence type="predicted"/>
<reference evidence="1 2" key="1">
    <citation type="submission" date="2023-03" db="EMBL/GenBank/DDBJ databases">
        <title>Genome insight into feeding habits of ladybird beetles.</title>
        <authorList>
            <person name="Li H.-S."/>
            <person name="Huang Y.-H."/>
            <person name="Pang H."/>
        </authorList>
    </citation>
    <scope>NUCLEOTIDE SEQUENCE [LARGE SCALE GENOMIC DNA]</scope>
    <source>
        <strain evidence="1">SYSU_2023b</strain>
        <tissue evidence="1">Whole body</tissue>
    </source>
</reference>
<protein>
    <recommendedName>
        <fullName evidence="3">Endonuclease/exonuclease/phosphatase domain-containing protein</fullName>
    </recommendedName>
</protein>
<comment type="caution">
    <text evidence="1">The sequence shown here is derived from an EMBL/GenBank/DDBJ whole genome shotgun (WGS) entry which is preliminary data.</text>
</comment>
<dbReference type="EMBL" id="JARQZJ010000134">
    <property type="protein sequence ID" value="KAK9892373.1"/>
    <property type="molecule type" value="Genomic_DNA"/>
</dbReference>
<keyword evidence="2" id="KW-1185">Reference proteome</keyword>
<gene>
    <name evidence="1" type="ORF">WA026_019825</name>
</gene>